<dbReference type="KEGG" id="vg:918166"/>
<accession>O41055</accession>
<reference evidence="1 2" key="6">
    <citation type="journal article" date="1999" name="Virology">
        <title>Chlorella virus PBCV-1 encodes a functional homospermidine synthase.</title>
        <authorList>
            <person name="Kaiser A."/>
            <person name="Vollmert M."/>
            <person name="Tholl D."/>
            <person name="Graves M.V."/>
            <person name="Gurnon J.R."/>
            <person name="Xing W."/>
            <person name="Lisec A.D."/>
            <person name="Nickerson K.W."/>
            <person name="Van Etten J.L."/>
        </authorList>
    </citation>
    <scope>NUCLEOTIDE SEQUENCE [LARGE SCALE GENOMIC DNA]</scope>
</reference>
<evidence type="ECO:0000313" key="2">
    <source>
        <dbReference type="Proteomes" id="UP000000862"/>
    </source>
</evidence>
<reference evidence="1 2" key="2">
    <citation type="journal article" date="1995" name="Virology">
        <title>Analysis of 43 kb of the Chlorella virus PBCV-1 330-kb genome: map positions 45 to 88.</title>
        <authorList>
            <person name="Li Y."/>
            <person name="Lu Z."/>
            <person name="Burbank D.E."/>
            <person name="Kutish G.F."/>
            <person name="Rock D.L."/>
            <person name="Van Etten J.L."/>
        </authorList>
    </citation>
    <scope>NUCLEOTIDE SEQUENCE [LARGE SCALE GENOMIC DNA]</scope>
</reference>
<reference evidence="1 2" key="5">
    <citation type="journal article" date="1997" name="Virology">
        <title>Analysis of 74 kb of DNA located at the right end of the 330-kb chlorella virus PBCV-1 genome.</title>
        <authorList>
            <person name="Li Y."/>
            <person name="Lu Z."/>
            <person name="Sun L."/>
            <person name="Ropp S."/>
            <person name="Kutish G.F."/>
            <person name="Rock D.L."/>
            <person name="Van Etten J.L."/>
        </authorList>
    </citation>
    <scope>NUCLEOTIDE SEQUENCE [LARGE SCALE GENOMIC DNA]</scope>
</reference>
<reference evidence="1 2" key="3">
    <citation type="journal article" date="1996" name="Virology">
        <title>Analysis of 94 kb of the chlorella virus PBCV-1 330-kb genome: map positions 88 to 182.</title>
        <authorList>
            <person name="Lu Z."/>
            <person name="Li Y."/>
            <person name="Que Q."/>
            <person name="Kutish G.F."/>
            <person name="Rock D.L."/>
            <person name="Van Etten J.L."/>
        </authorList>
    </citation>
    <scope>NUCLEOTIDE SEQUENCE [LARGE SCALE GENOMIC DNA]</scope>
</reference>
<reference evidence="1 2" key="1">
    <citation type="journal article" date="1995" name="Virology">
        <title>Analysis of 45 kb of DNA located at the left end of the chlorella virus PBCV-1 genome.</title>
        <authorList>
            <person name="Lu Z."/>
            <person name="Li Y."/>
            <person name="Zhang Y."/>
            <person name="Kutish G.F."/>
            <person name="Rock D.L."/>
            <person name="Van Etten J.L."/>
        </authorList>
    </citation>
    <scope>NUCLEOTIDE SEQUENCE [LARGE SCALE GENOMIC DNA]</scope>
</reference>
<proteinExistence type="predicted"/>
<reference evidence="1 2" key="7">
    <citation type="journal article" date="2000" name="Virology">
        <title>Characterization of a beta-1,3-glucanase encoded by chlorella virus PBCV-1.</title>
        <authorList>
            <person name="Sun L."/>
            <person name="Gurnon J.R."/>
            <person name="Adams B.J."/>
            <person name="Graves M.V."/>
            <person name="Van Etten J.L."/>
        </authorList>
    </citation>
    <scope>NUCLEOTIDE SEQUENCE [LARGE SCALE GENOMIC DNA]</scope>
</reference>
<dbReference type="EMBL" id="JF411744">
    <property type="protein sequence ID" value="AAC97005.1"/>
    <property type="molecule type" value="Genomic_DNA"/>
</dbReference>
<protein>
    <submittedName>
        <fullName evidence="1">Uncharacterized protein</fullName>
    </submittedName>
</protein>
<organismHost>
    <name type="scientific">Chlorella</name>
    <dbReference type="NCBI Taxonomy" id="3071"/>
</organismHost>
<reference evidence="1 2" key="4">
    <citation type="journal article" date="1996" name="Virology">
        <title>Analysis of 76 kb of the chlorella virus PBCV-1 330-kb genome: map positions 182 to 258.</title>
        <authorList>
            <person name="Kutish G.F."/>
            <person name="Li Y."/>
            <person name="Lu Z."/>
            <person name="Furuta M."/>
            <person name="Rock D.L."/>
            <person name="Van Etten J.L."/>
        </authorList>
    </citation>
    <scope>NUCLEOTIDE SEQUENCE [LARGE SCALE GENOMIC DNA]</scope>
</reference>
<gene>
    <name evidence="1" type="primary">a573L</name>
</gene>
<keyword evidence="2" id="KW-1185">Reference proteome</keyword>
<sequence length="69" mass="8088">MGPRSSIPVHLLQFSRTFSTHLSIHRSVNSLQGILHEFRVQVRDILIYSEIVHLLRFQDHLSVQSLLRQ</sequence>
<name>O41055_PBCV1</name>
<dbReference type="Proteomes" id="UP000000862">
    <property type="component" value="Segment"/>
</dbReference>
<organism evidence="1 2">
    <name type="scientific">Paramecium bursaria Chlorella virus 1</name>
    <name type="common">PBCV-1</name>
    <dbReference type="NCBI Taxonomy" id="10506"/>
    <lineage>
        <taxon>Viruses</taxon>
        <taxon>Varidnaviria</taxon>
        <taxon>Bamfordvirae</taxon>
        <taxon>Nucleocytoviricota</taxon>
        <taxon>Megaviricetes</taxon>
        <taxon>Algavirales</taxon>
        <taxon>Phycodnaviridae</taxon>
        <taxon>Chlorovirus</taxon>
        <taxon>Chlorovirus vanettense</taxon>
    </lineage>
</organism>
<dbReference type="PIR" id="T18075">
    <property type="entry name" value="T18075"/>
</dbReference>
<reference evidence="1 2" key="8">
    <citation type="journal article" date="2010" name="J. Virol.">
        <title>Microarray analysis of Paramecium bursaria chlorella virus 1 transcription.</title>
        <authorList>
            <person name="Yanai-Balser G.M."/>
            <person name="Duncan G.A."/>
            <person name="Eudy J.D."/>
            <person name="Wang D."/>
            <person name="Li X."/>
            <person name="Agarkova I.V."/>
            <person name="Dunigan D.D."/>
            <person name="Van Etten J.L."/>
        </authorList>
    </citation>
    <scope>NUCLEOTIDE SEQUENCE [LARGE SCALE GENOMIC DNA]</scope>
</reference>
<dbReference type="RefSeq" id="NP_048929.1">
    <property type="nucleotide sequence ID" value="NC_000852.5"/>
</dbReference>
<evidence type="ECO:0000313" key="1">
    <source>
        <dbReference type="EMBL" id="AAC97005.1"/>
    </source>
</evidence>
<dbReference type="GeneID" id="918166"/>